<feature type="domain" description="DEAD-box RNA helicase Q" evidence="14">
    <location>
        <begin position="2"/>
        <end position="30"/>
    </location>
</feature>
<sequence>MTFFTDFGLADPLARALDAKGYTEPTPIQCQAIPIVMQGRDLCGIAQTGTGKTAAFALPTLHRLAAAPKQLGRGHVRCLVLAPTRELASQIAESFTAYGKFMKLRVETVFGGVPINRQERAMQYGVDVLVATPGRLIDLIDRGAITLRMVEVLILDEADQMLDLGFIHALKRLVTMVPKQRQTLFFSATMPRAIEDLAAKFLTNPAKVSVKPAATTAERVEQSVYLVNQSEKPALLQIELRKEGVERSLVFTRTKHGADRVVRQLGNAGIQSAAIHGNKSQGQRERALADFKAGKVKVLIATDIAARGIDVTGVSHVFNYELPNVPESYVHRIGRTARAGAAGQAVAFCADDEKPYLKDIEKLTRQEIVRMPLPQDFRALVSAAAKVERASPQPVREERHPQSMAGRRAGAGGAGGGRGRGNGGGGGGGGARPPRDPRVVVNPLRSRGR</sequence>
<comment type="similarity">
    <text evidence="7">Belongs to the DEAD box helicase family.</text>
</comment>
<dbReference type="Pfam" id="PF00270">
    <property type="entry name" value="DEAD"/>
    <property type="match status" value="1"/>
</dbReference>
<evidence type="ECO:0000256" key="8">
    <source>
        <dbReference type="ARBA" id="ARBA00047984"/>
    </source>
</evidence>
<evidence type="ECO:0000313" key="15">
    <source>
        <dbReference type="EMBL" id="TRW16934.1"/>
    </source>
</evidence>
<keyword evidence="5 15" id="KW-0347">Helicase</keyword>
<evidence type="ECO:0000256" key="3">
    <source>
        <dbReference type="ARBA" id="ARBA00022741"/>
    </source>
</evidence>
<keyword evidence="3" id="KW-0547">Nucleotide-binding</keyword>
<feature type="region of interest" description="Disordered" evidence="11">
    <location>
        <begin position="388"/>
        <end position="449"/>
    </location>
</feature>
<gene>
    <name evidence="15" type="ORF">FMM06_01625</name>
</gene>
<dbReference type="EMBL" id="VJWA01000001">
    <property type="protein sequence ID" value="TRW16934.1"/>
    <property type="molecule type" value="Genomic_DNA"/>
</dbReference>
<dbReference type="RefSeq" id="WP_143554478.1">
    <property type="nucleotide sequence ID" value="NZ_VJWA01000001.1"/>
</dbReference>
<evidence type="ECO:0000259" key="14">
    <source>
        <dbReference type="PROSITE" id="PS51195"/>
    </source>
</evidence>
<dbReference type="CDD" id="cd18787">
    <property type="entry name" value="SF2_C_DEAD"/>
    <property type="match status" value="1"/>
</dbReference>
<dbReference type="SMART" id="SM00490">
    <property type="entry name" value="HELICc"/>
    <property type="match status" value="1"/>
</dbReference>
<dbReference type="GO" id="GO:0042255">
    <property type="term" value="P:ribosome assembly"/>
    <property type="evidence" value="ECO:0007669"/>
    <property type="project" value="UniProtKB-ARBA"/>
</dbReference>
<evidence type="ECO:0000259" key="12">
    <source>
        <dbReference type="PROSITE" id="PS51192"/>
    </source>
</evidence>
<dbReference type="InterPro" id="IPR014014">
    <property type="entry name" value="RNA_helicase_DEAD_Q_motif"/>
</dbReference>
<dbReference type="OrthoDB" id="9805696at2"/>
<dbReference type="SUPFAM" id="SSF52540">
    <property type="entry name" value="P-loop containing nucleoside triphosphate hydrolases"/>
    <property type="match status" value="1"/>
</dbReference>
<evidence type="ECO:0000256" key="4">
    <source>
        <dbReference type="ARBA" id="ARBA00022801"/>
    </source>
</evidence>
<reference evidence="15 16" key="1">
    <citation type="submission" date="2019-07" db="EMBL/GenBank/DDBJ databases">
        <title>Novel species isolated from glacier.</title>
        <authorList>
            <person name="Liu Q."/>
            <person name="Xin Y.-H."/>
        </authorList>
    </citation>
    <scope>NUCLEOTIDE SEQUENCE [LARGE SCALE GENOMIC DNA]</scope>
    <source>
        <strain evidence="15 16">LB1R16</strain>
    </source>
</reference>
<dbReference type="InterPro" id="IPR001650">
    <property type="entry name" value="Helicase_C-like"/>
</dbReference>
<evidence type="ECO:0000256" key="9">
    <source>
        <dbReference type="ARBA" id="ARBA00074363"/>
    </source>
</evidence>
<name>A0A552UFF7_9SPHN</name>
<dbReference type="Gene3D" id="3.40.50.300">
    <property type="entry name" value="P-loop containing nucleotide triphosphate hydrolases"/>
    <property type="match status" value="2"/>
</dbReference>
<feature type="short sequence motif" description="Q motif" evidence="10">
    <location>
        <begin position="2"/>
        <end position="30"/>
    </location>
</feature>
<dbReference type="GO" id="GO:0009266">
    <property type="term" value="P:response to temperature stimulus"/>
    <property type="evidence" value="ECO:0007669"/>
    <property type="project" value="UniProtKB-ARBA"/>
</dbReference>
<dbReference type="EC" id="3.6.4.13" evidence="1"/>
<evidence type="ECO:0000259" key="13">
    <source>
        <dbReference type="PROSITE" id="PS51194"/>
    </source>
</evidence>
<dbReference type="PROSITE" id="PS51195">
    <property type="entry name" value="Q_MOTIF"/>
    <property type="match status" value="1"/>
</dbReference>
<evidence type="ECO:0000256" key="11">
    <source>
        <dbReference type="SAM" id="MobiDB-lite"/>
    </source>
</evidence>
<comment type="caution">
    <text evidence="15">The sequence shown here is derived from an EMBL/GenBank/DDBJ whole genome shotgun (WGS) entry which is preliminary data.</text>
</comment>
<dbReference type="InterPro" id="IPR050079">
    <property type="entry name" value="DEAD_box_RNA_helicase"/>
</dbReference>
<feature type="compositionally biased region" description="Gly residues" evidence="11">
    <location>
        <begin position="409"/>
        <end position="431"/>
    </location>
</feature>
<dbReference type="FunFam" id="3.40.50.300:FF:000108">
    <property type="entry name" value="ATP-dependent RNA helicase RhlE"/>
    <property type="match status" value="1"/>
</dbReference>
<evidence type="ECO:0000256" key="5">
    <source>
        <dbReference type="ARBA" id="ARBA00022806"/>
    </source>
</evidence>
<accession>A0A552UFF7</accession>
<evidence type="ECO:0000256" key="1">
    <source>
        <dbReference type="ARBA" id="ARBA00012552"/>
    </source>
</evidence>
<keyword evidence="6" id="KW-0067">ATP-binding</keyword>
<feature type="domain" description="Helicase ATP-binding" evidence="12">
    <location>
        <begin position="33"/>
        <end position="208"/>
    </location>
</feature>
<dbReference type="PROSITE" id="PS51194">
    <property type="entry name" value="HELICASE_CTER"/>
    <property type="match status" value="1"/>
</dbReference>
<dbReference type="InterPro" id="IPR014001">
    <property type="entry name" value="Helicase_ATP-bd"/>
</dbReference>
<dbReference type="GO" id="GO:0003724">
    <property type="term" value="F:RNA helicase activity"/>
    <property type="evidence" value="ECO:0007669"/>
    <property type="project" value="UniProtKB-EC"/>
</dbReference>
<keyword evidence="4" id="KW-0378">Hydrolase</keyword>
<evidence type="ECO:0000256" key="6">
    <source>
        <dbReference type="ARBA" id="ARBA00022840"/>
    </source>
</evidence>
<dbReference type="GO" id="GO:0005524">
    <property type="term" value="F:ATP binding"/>
    <property type="evidence" value="ECO:0007669"/>
    <property type="project" value="UniProtKB-KW"/>
</dbReference>
<dbReference type="Pfam" id="PF00271">
    <property type="entry name" value="Helicase_C"/>
    <property type="match status" value="1"/>
</dbReference>
<dbReference type="InterPro" id="IPR027417">
    <property type="entry name" value="P-loop_NTPase"/>
</dbReference>
<evidence type="ECO:0000313" key="16">
    <source>
        <dbReference type="Proteomes" id="UP000317894"/>
    </source>
</evidence>
<evidence type="ECO:0000256" key="10">
    <source>
        <dbReference type="PROSITE-ProRule" id="PRU00552"/>
    </source>
</evidence>
<dbReference type="PANTHER" id="PTHR47959:SF13">
    <property type="entry name" value="ATP-DEPENDENT RNA HELICASE RHLE"/>
    <property type="match status" value="1"/>
</dbReference>
<dbReference type="InterPro" id="IPR011545">
    <property type="entry name" value="DEAD/DEAH_box_helicase_dom"/>
</dbReference>
<comment type="catalytic activity">
    <reaction evidence="8">
        <text>ATP + H2O = ADP + phosphate + H(+)</text>
        <dbReference type="Rhea" id="RHEA:13065"/>
        <dbReference type="ChEBI" id="CHEBI:15377"/>
        <dbReference type="ChEBI" id="CHEBI:15378"/>
        <dbReference type="ChEBI" id="CHEBI:30616"/>
        <dbReference type="ChEBI" id="CHEBI:43474"/>
        <dbReference type="ChEBI" id="CHEBI:456216"/>
        <dbReference type="EC" id="3.6.4.13"/>
    </reaction>
</comment>
<proteinExistence type="inferred from homology"/>
<dbReference type="CDD" id="cd00268">
    <property type="entry name" value="DEADc"/>
    <property type="match status" value="1"/>
</dbReference>
<dbReference type="Proteomes" id="UP000317894">
    <property type="component" value="Unassembled WGS sequence"/>
</dbReference>
<protein>
    <recommendedName>
        <fullName evidence="9">DEAD-box ATP-dependent RNA helicase RhpA</fullName>
        <ecNumber evidence="1">3.6.4.13</ecNumber>
    </recommendedName>
</protein>
<feature type="domain" description="Helicase C-terminal" evidence="13">
    <location>
        <begin position="219"/>
        <end position="381"/>
    </location>
</feature>
<dbReference type="GO" id="GO:0005829">
    <property type="term" value="C:cytosol"/>
    <property type="evidence" value="ECO:0007669"/>
    <property type="project" value="TreeGrafter"/>
</dbReference>
<dbReference type="GO" id="GO:0003676">
    <property type="term" value="F:nucleic acid binding"/>
    <property type="evidence" value="ECO:0007669"/>
    <property type="project" value="InterPro"/>
</dbReference>
<dbReference type="PANTHER" id="PTHR47959">
    <property type="entry name" value="ATP-DEPENDENT RNA HELICASE RHLE-RELATED"/>
    <property type="match status" value="1"/>
</dbReference>
<evidence type="ECO:0000256" key="7">
    <source>
        <dbReference type="ARBA" id="ARBA00038437"/>
    </source>
</evidence>
<evidence type="ECO:0000256" key="2">
    <source>
        <dbReference type="ARBA" id="ARBA00022490"/>
    </source>
</evidence>
<organism evidence="15 16">
    <name type="scientific">Glacieibacterium frigidum</name>
    <dbReference type="NCBI Taxonomy" id="2593303"/>
    <lineage>
        <taxon>Bacteria</taxon>
        <taxon>Pseudomonadati</taxon>
        <taxon>Pseudomonadota</taxon>
        <taxon>Alphaproteobacteria</taxon>
        <taxon>Sphingomonadales</taxon>
        <taxon>Sphingosinicellaceae</taxon>
        <taxon>Glacieibacterium</taxon>
    </lineage>
</organism>
<dbReference type="AlphaFoldDB" id="A0A552UFF7"/>
<dbReference type="PROSITE" id="PS51192">
    <property type="entry name" value="HELICASE_ATP_BIND_1"/>
    <property type="match status" value="1"/>
</dbReference>
<dbReference type="GO" id="GO:0016787">
    <property type="term" value="F:hydrolase activity"/>
    <property type="evidence" value="ECO:0007669"/>
    <property type="project" value="UniProtKB-KW"/>
</dbReference>
<keyword evidence="16" id="KW-1185">Reference proteome</keyword>
<dbReference type="InterPro" id="IPR044742">
    <property type="entry name" value="DEAD/DEAH_RhlB"/>
</dbReference>
<keyword evidence="2" id="KW-0963">Cytoplasm</keyword>
<dbReference type="SMART" id="SM00487">
    <property type="entry name" value="DEXDc"/>
    <property type="match status" value="1"/>
</dbReference>